<dbReference type="GO" id="GO:0071439">
    <property type="term" value="C:clathrin complex"/>
    <property type="evidence" value="ECO:0007669"/>
    <property type="project" value="TreeGrafter"/>
</dbReference>
<evidence type="ECO:0000256" key="1">
    <source>
        <dbReference type="PROSITE-ProRule" id="PRU01006"/>
    </source>
</evidence>
<name>A0A0G4MSR1_VERLO</name>
<dbReference type="GO" id="GO:0005829">
    <property type="term" value="C:cytosol"/>
    <property type="evidence" value="ECO:0007669"/>
    <property type="project" value="GOC"/>
</dbReference>
<gene>
    <name evidence="2" type="ORF">BN1708_016579</name>
</gene>
<dbReference type="GO" id="GO:0030479">
    <property type="term" value="C:actin cortical patch"/>
    <property type="evidence" value="ECO:0007669"/>
    <property type="project" value="TreeGrafter"/>
</dbReference>
<dbReference type="PROSITE" id="PS50236">
    <property type="entry name" value="CHCR"/>
    <property type="match status" value="1"/>
</dbReference>
<reference evidence="2 3" key="1">
    <citation type="submission" date="2015-05" db="EMBL/GenBank/DDBJ databases">
        <authorList>
            <person name="Wang D.B."/>
            <person name="Wang M."/>
        </authorList>
    </citation>
    <scope>NUCLEOTIDE SEQUENCE [LARGE SCALE GENOMIC DNA]</scope>
    <source>
        <strain evidence="2">VL1</strain>
    </source>
</reference>
<keyword evidence="3" id="KW-1185">Reference proteome</keyword>
<protein>
    <recommendedName>
        <fullName evidence="4">Clathrin heavy chain linker core motif domain-containing protein</fullName>
    </recommendedName>
</protein>
<accession>A0A0G4MSR1</accession>
<dbReference type="STRING" id="100787.A0A0G4MSR1"/>
<dbReference type="InterPro" id="IPR000547">
    <property type="entry name" value="Clathrin_H-chain/VPS_repeat"/>
</dbReference>
<sequence length="142" mass="16098">MYVQSLRSFPCAKRQAGLSQKALELYEDPEAIKRVVVNIAGTPNFNQDWLNGFFGKLSVEQSLDCLDAMMKHNIRQNLQSVVTIATKYSDLLGPVQLVDLFEKYKTAEGLFYYLGSVVNLSEEPDVIFKYIESATKMGQFNE</sequence>
<dbReference type="GO" id="GO:0006886">
    <property type="term" value="P:intracellular protein transport"/>
    <property type="evidence" value="ECO:0007669"/>
    <property type="project" value="UniProtKB-UniRule"/>
</dbReference>
<feature type="repeat" description="CHCR" evidence="1">
    <location>
        <begin position="85"/>
        <end position="142"/>
    </location>
</feature>
<evidence type="ECO:0000313" key="2">
    <source>
        <dbReference type="EMBL" id="CRK37237.1"/>
    </source>
</evidence>
<dbReference type="Proteomes" id="UP000044602">
    <property type="component" value="Unassembled WGS sequence"/>
</dbReference>
<dbReference type="PANTHER" id="PTHR10292:SF1">
    <property type="entry name" value="CLATHRIN HEAVY CHAIN"/>
    <property type="match status" value="1"/>
</dbReference>
<dbReference type="PANTHER" id="PTHR10292">
    <property type="entry name" value="CLATHRIN HEAVY CHAIN RELATED"/>
    <property type="match status" value="1"/>
</dbReference>
<dbReference type="AlphaFoldDB" id="A0A0G4MSR1"/>
<organism evidence="2 3">
    <name type="scientific">Verticillium longisporum</name>
    <name type="common">Verticillium dahliae var. longisporum</name>
    <dbReference type="NCBI Taxonomy" id="100787"/>
    <lineage>
        <taxon>Eukaryota</taxon>
        <taxon>Fungi</taxon>
        <taxon>Dikarya</taxon>
        <taxon>Ascomycota</taxon>
        <taxon>Pezizomycotina</taxon>
        <taxon>Sordariomycetes</taxon>
        <taxon>Hypocreomycetidae</taxon>
        <taxon>Glomerellales</taxon>
        <taxon>Plectosphaerellaceae</taxon>
        <taxon>Verticillium</taxon>
    </lineage>
</organism>
<proteinExistence type="predicted"/>
<evidence type="ECO:0008006" key="4">
    <source>
        <dbReference type="Google" id="ProtNLM"/>
    </source>
</evidence>
<dbReference type="GO" id="GO:0006895">
    <property type="term" value="P:Golgi to endosome transport"/>
    <property type="evidence" value="ECO:0007669"/>
    <property type="project" value="TreeGrafter"/>
</dbReference>
<dbReference type="GO" id="GO:0032051">
    <property type="term" value="F:clathrin light chain binding"/>
    <property type="evidence" value="ECO:0007669"/>
    <property type="project" value="TreeGrafter"/>
</dbReference>
<dbReference type="SUPFAM" id="SSF48371">
    <property type="entry name" value="ARM repeat"/>
    <property type="match status" value="1"/>
</dbReference>
<dbReference type="EMBL" id="CVQH01024661">
    <property type="protein sequence ID" value="CRK37237.1"/>
    <property type="molecule type" value="Genomic_DNA"/>
</dbReference>
<evidence type="ECO:0000313" key="3">
    <source>
        <dbReference type="Proteomes" id="UP000044602"/>
    </source>
</evidence>
<dbReference type="InterPro" id="IPR016024">
    <property type="entry name" value="ARM-type_fold"/>
</dbReference>
<feature type="non-terminal residue" evidence="2">
    <location>
        <position position="142"/>
    </location>
</feature>
<dbReference type="GO" id="GO:0006898">
    <property type="term" value="P:receptor-mediated endocytosis"/>
    <property type="evidence" value="ECO:0007669"/>
    <property type="project" value="TreeGrafter"/>
</dbReference>